<dbReference type="AlphaFoldDB" id="A0A2P6NI64"/>
<gene>
    <name evidence="1" type="ORF">PROFUN_08360</name>
</gene>
<protein>
    <submittedName>
        <fullName evidence="1">Uncharacterized protein</fullName>
    </submittedName>
</protein>
<name>A0A2P6NI64_9EUKA</name>
<comment type="caution">
    <text evidence="1">The sequence shown here is derived from an EMBL/GenBank/DDBJ whole genome shotgun (WGS) entry which is preliminary data.</text>
</comment>
<organism evidence="1 2">
    <name type="scientific">Planoprotostelium fungivorum</name>
    <dbReference type="NCBI Taxonomy" id="1890364"/>
    <lineage>
        <taxon>Eukaryota</taxon>
        <taxon>Amoebozoa</taxon>
        <taxon>Evosea</taxon>
        <taxon>Variosea</taxon>
        <taxon>Cavosteliida</taxon>
        <taxon>Cavosteliaceae</taxon>
        <taxon>Planoprotostelium</taxon>
    </lineage>
</organism>
<proteinExistence type="predicted"/>
<keyword evidence="2" id="KW-1185">Reference proteome</keyword>
<dbReference type="EMBL" id="MDYQ01000079">
    <property type="protein sequence ID" value="PRP83634.1"/>
    <property type="molecule type" value="Genomic_DNA"/>
</dbReference>
<dbReference type="InParanoid" id="A0A2P6NI64"/>
<evidence type="ECO:0000313" key="1">
    <source>
        <dbReference type="EMBL" id="PRP83634.1"/>
    </source>
</evidence>
<dbReference type="Proteomes" id="UP000241769">
    <property type="component" value="Unassembled WGS sequence"/>
</dbReference>
<accession>A0A2P6NI64</accession>
<evidence type="ECO:0000313" key="2">
    <source>
        <dbReference type="Proteomes" id="UP000241769"/>
    </source>
</evidence>
<reference evidence="1 2" key="1">
    <citation type="journal article" date="2018" name="Genome Biol. Evol.">
        <title>Multiple Roots of Fruiting Body Formation in Amoebozoa.</title>
        <authorList>
            <person name="Hillmann F."/>
            <person name="Forbes G."/>
            <person name="Novohradska S."/>
            <person name="Ferling I."/>
            <person name="Riege K."/>
            <person name="Groth M."/>
            <person name="Westermann M."/>
            <person name="Marz M."/>
            <person name="Spaller T."/>
            <person name="Winckler T."/>
            <person name="Schaap P."/>
            <person name="Glockner G."/>
        </authorList>
    </citation>
    <scope>NUCLEOTIDE SEQUENCE [LARGE SCALE GENOMIC DNA]</scope>
    <source>
        <strain evidence="1 2">Jena</strain>
    </source>
</reference>
<sequence>MAATSLGDRYRIYLTSGDIEWDNREWTVFVQRLLTLVAFPSGPIPETSYRSSRMKVFEDDGTTIHFPCCYLYRGIFTPSANADGLYWKPSRGVVKMGRMLRRYSYAERGPEKMRRQVSYLETCDTWQFIEYRTKQQQTSGTLFSSIHTGETQLDLLVTMVAMDYLGIYPSQLDNQPLNIQPALLLGYDIASSSINSVERKKQRKRDRTTAK</sequence>